<evidence type="ECO:0000313" key="3">
    <source>
        <dbReference type="Proteomes" id="UP001589865"/>
    </source>
</evidence>
<evidence type="ECO:0000313" key="2">
    <source>
        <dbReference type="EMBL" id="MFC0409183.1"/>
    </source>
</evidence>
<proteinExistence type="predicted"/>
<dbReference type="InterPro" id="IPR007844">
    <property type="entry name" value="AsmA"/>
</dbReference>
<accession>A0ABV6JX88</accession>
<comment type="caution">
    <text evidence="2">The sequence shown here is derived from an EMBL/GenBank/DDBJ whole genome shotgun (WGS) entry which is preliminary data.</text>
</comment>
<feature type="domain" description="AsmA" evidence="1">
    <location>
        <begin position="717"/>
        <end position="900"/>
    </location>
</feature>
<organism evidence="2 3">
    <name type="scientific">Roseomonas elaeocarpi</name>
    <dbReference type="NCBI Taxonomy" id="907779"/>
    <lineage>
        <taxon>Bacteria</taxon>
        <taxon>Pseudomonadati</taxon>
        <taxon>Pseudomonadota</taxon>
        <taxon>Alphaproteobacteria</taxon>
        <taxon>Acetobacterales</taxon>
        <taxon>Roseomonadaceae</taxon>
        <taxon>Roseomonas</taxon>
    </lineage>
</organism>
<dbReference type="PANTHER" id="PTHR30441:SF4">
    <property type="entry name" value="PROTEIN ASMA"/>
    <property type="match status" value="1"/>
</dbReference>
<dbReference type="EMBL" id="JBHLUN010000008">
    <property type="protein sequence ID" value="MFC0409183.1"/>
    <property type="molecule type" value="Genomic_DNA"/>
</dbReference>
<gene>
    <name evidence="2" type="ORF">ACFFGY_13070</name>
</gene>
<name>A0ABV6JX88_9PROT</name>
<dbReference type="RefSeq" id="WP_377044929.1">
    <property type="nucleotide sequence ID" value="NZ_JBHLUN010000008.1"/>
</dbReference>
<dbReference type="Proteomes" id="UP001589865">
    <property type="component" value="Unassembled WGS sequence"/>
</dbReference>
<dbReference type="InterPro" id="IPR052894">
    <property type="entry name" value="AsmA-related"/>
</dbReference>
<dbReference type="PANTHER" id="PTHR30441">
    <property type="entry name" value="DUF748 DOMAIN-CONTAINING PROTEIN"/>
    <property type="match status" value="1"/>
</dbReference>
<dbReference type="Pfam" id="PF05170">
    <property type="entry name" value="AsmA"/>
    <property type="match status" value="1"/>
</dbReference>
<protein>
    <submittedName>
        <fullName evidence="2">AsmA-like C-terminal region-containing protein</fullName>
    </submittedName>
</protein>
<reference evidence="2 3" key="1">
    <citation type="submission" date="2024-09" db="EMBL/GenBank/DDBJ databases">
        <authorList>
            <person name="Sun Q."/>
            <person name="Mori K."/>
        </authorList>
    </citation>
    <scope>NUCLEOTIDE SEQUENCE [LARGE SCALE GENOMIC DNA]</scope>
    <source>
        <strain evidence="2 3">TBRC 5777</strain>
    </source>
</reference>
<sequence>MSWVRRLGFALAALVLLAVLGLWLAPRLTDWTARRDQLAALAAEQLGVPVTLSGPVHLTLLPSPMLEAEGVSVGSEDAALGFGARALHLRLDGWRLLLGRLAPRELTLVGAAIRLPWPPAPSLRFSAGLSSFRAEIEDSTLTLASPDLGNVVLQQVRARLSAGTESQAFEVSGSFVPAPLPSAPRAGGWAGREVRFAATLGRGGYDGALPLDLTLSSGGTTVSARGTLLPEGGMEGRAEAYGPDLSLLLPGPPGPFRAQGRLSASAETVVADDLAIDFNGSPAHGALTLRLRPEPRLDLALAAGRLDLDSWAGSLRGGTGLPFGLDLSAEAATFRGASLRRLRASVFREGDRLAINDASAILPGETTVEVSGATAGPPASARLEALLRFTGGDLRATLAALGWPLPSIAPDRFRSGQGRARLVFEDGQLSLPELSATVGGAQVSGAGVFRTGGARPSFGLGLTLDRLALDGLLAPGRSWQTLSRELGGFDADLRLSVARATLGGLVAERAGLDGALENGRLTLRQLTARVLGADLTASGTAQLTAQPRLGELRLDLAAPDPRALFASIPGGWPDATRMAQQPLTLRLGGSGPLDALALRLEGDWGDLRLESTVTANPLARKLAGNLTLRHPGAPRLAQELLEQDLSPWLGQGSLSLVGTVSAGPQGISAERFDLVAGQLRTSGQLSLALGGARPSLTGRLDAEDLPLPPLRARSTEPLPLQPLRGFDADVSFTADRLLWPAAQPVLTDADGRVRLEAGVLRLDLGHAKLGTGNLWGSLVADASGLVPRLQVQAALGDVALTEPLPGPPVDVAASRLEGNLALSAEGSSPAAMLATLDGDVSADLRDGTLSGLDLTQAVAAATATDNEAEKRLRAALGGGSTAFGRMHLDASVEAGQLRLDDGWLEAGGQRAVLGGTVDLPRGADDLRLTLPVPGGPALAVGLSGPWSAPRVVPDLTPWLVWHAARTN</sequence>
<evidence type="ECO:0000259" key="1">
    <source>
        <dbReference type="Pfam" id="PF05170"/>
    </source>
</evidence>
<keyword evidence="3" id="KW-1185">Reference proteome</keyword>